<dbReference type="GO" id="GO:0006364">
    <property type="term" value="P:rRNA processing"/>
    <property type="evidence" value="ECO:0007669"/>
    <property type="project" value="TreeGrafter"/>
</dbReference>
<evidence type="ECO:0000256" key="2">
    <source>
        <dbReference type="ARBA" id="ARBA00007336"/>
    </source>
</evidence>
<dbReference type="EMBL" id="KZ155835">
    <property type="protein sequence ID" value="OUS42992.1"/>
    <property type="molecule type" value="Genomic_DNA"/>
</dbReference>
<dbReference type="AlphaFoldDB" id="A0A1Y5I741"/>
<dbReference type="Pfam" id="PF05890">
    <property type="entry name" value="Ebp2"/>
    <property type="match status" value="1"/>
</dbReference>
<name>A0A1Y5I741_OSTTA</name>
<feature type="region of interest" description="Disordered" evidence="6">
    <location>
        <begin position="208"/>
        <end position="244"/>
    </location>
</feature>
<feature type="compositionally biased region" description="Basic and acidic residues" evidence="6">
    <location>
        <begin position="20"/>
        <end position="32"/>
    </location>
</feature>
<comment type="similarity">
    <text evidence="2">Belongs to the EBP2 family.</text>
</comment>
<proteinExistence type="inferred from homology"/>
<accession>A0A1Y5I741</accession>
<dbReference type="GO" id="GO:0042273">
    <property type="term" value="P:ribosomal large subunit biogenesis"/>
    <property type="evidence" value="ECO:0007669"/>
    <property type="project" value="TreeGrafter"/>
</dbReference>
<dbReference type="PANTHER" id="PTHR13028">
    <property type="entry name" value="RRNA PROCESSING PROTEIN EBNA1-BINDING PROTEIN-RELATED"/>
    <property type="match status" value="1"/>
</dbReference>
<organism evidence="7">
    <name type="scientific">Ostreococcus tauri</name>
    <name type="common">Marine green alga</name>
    <dbReference type="NCBI Taxonomy" id="70448"/>
    <lineage>
        <taxon>Eukaryota</taxon>
        <taxon>Viridiplantae</taxon>
        <taxon>Chlorophyta</taxon>
        <taxon>Mamiellophyceae</taxon>
        <taxon>Mamiellales</taxon>
        <taxon>Bathycoccaceae</taxon>
        <taxon>Ostreococcus</taxon>
    </lineage>
</organism>
<sequence length="361" mass="40984">MRDGRRRTTAVADGVMPSTRARETAAEAAVERSDEESDSELEREMAALETIERERRSARSGGTTTKAYVNNAEGLKASLEDFQWTHKAKWIDHMAITGTNTERVVDVNDDLGRETFFYERALESANECVRRLKDLGIPVRRPDDYYAEMVKSDEHMKRVRSELLFEQQQLEVREERRKAREAKRYGKQVQAEKVKQRTLDKKAQIKSLDKWRKQRQKSGFADDGNAPFEGAGGEGKRKRSERDAKFGFGGRKKVSGSSQFRLVCVSSTFSAFVFRPLGGLSGCCPHPDMSTQRGASKFHGAYLSVNTLYRLIGRRPLSRGRLPRSGTIFHCLGGCGVVAITSRDRPWARYPFNIKPLWFTS</sequence>
<evidence type="ECO:0000256" key="1">
    <source>
        <dbReference type="ARBA" id="ARBA00004604"/>
    </source>
</evidence>
<evidence type="ECO:0000256" key="6">
    <source>
        <dbReference type="SAM" id="MobiDB-lite"/>
    </source>
</evidence>
<dbReference type="GO" id="GO:0030687">
    <property type="term" value="C:preribosome, large subunit precursor"/>
    <property type="evidence" value="ECO:0007669"/>
    <property type="project" value="TreeGrafter"/>
</dbReference>
<dbReference type="InterPro" id="IPR008610">
    <property type="entry name" value="Ebp2"/>
</dbReference>
<evidence type="ECO:0000256" key="4">
    <source>
        <dbReference type="ARBA" id="ARBA00023054"/>
    </source>
</evidence>
<gene>
    <name evidence="7" type="ORF">BE221DRAFT_194980</name>
</gene>
<feature type="region of interest" description="Disordered" evidence="6">
    <location>
        <begin position="1"/>
        <end position="42"/>
    </location>
</feature>
<dbReference type="PANTHER" id="PTHR13028:SF0">
    <property type="entry name" value="RRNA-PROCESSING PROTEIN EBP2-RELATED"/>
    <property type="match status" value="1"/>
</dbReference>
<comment type="subcellular location">
    <subcellularLocation>
        <location evidence="1">Nucleus</location>
        <location evidence="1">Nucleolus</location>
    </subcellularLocation>
</comment>
<evidence type="ECO:0000256" key="5">
    <source>
        <dbReference type="ARBA" id="ARBA00023242"/>
    </source>
</evidence>
<keyword evidence="4" id="KW-0175">Coiled coil</keyword>
<dbReference type="eggNOG" id="KOG3080">
    <property type="taxonomic scope" value="Eukaryota"/>
</dbReference>
<protein>
    <submittedName>
        <fullName evidence="7">Eukaryotic rRNA processing protein EBP2-domain-containing protein</fullName>
    </submittedName>
</protein>
<dbReference type="Proteomes" id="UP000195557">
    <property type="component" value="Unassembled WGS sequence"/>
</dbReference>
<keyword evidence="3" id="KW-0690">Ribosome biogenesis</keyword>
<evidence type="ECO:0000313" key="7">
    <source>
        <dbReference type="EMBL" id="OUS42992.1"/>
    </source>
</evidence>
<evidence type="ECO:0000256" key="3">
    <source>
        <dbReference type="ARBA" id="ARBA00022517"/>
    </source>
</evidence>
<dbReference type="GO" id="GO:0034399">
    <property type="term" value="C:nuclear periphery"/>
    <property type="evidence" value="ECO:0007669"/>
    <property type="project" value="TreeGrafter"/>
</dbReference>
<keyword evidence="5" id="KW-0539">Nucleus</keyword>
<dbReference type="GO" id="GO:0005730">
    <property type="term" value="C:nucleolus"/>
    <property type="evidence" value="ECO:0007669"/>
    <property type="project" value="UniProtKB-SubCell"/>
</dbReference>
<reference evidence="7" key="1">
    <citation type="submission" date="2017-04" db="EMBL/GenBank/DDBJ databases">
        <title>Population genomics of picophytoplankton unveils novel chromosome hypervariability.</title>
        <authorList>
            <consortium name="DOE Joint Genome Institute"/>
            <person name="Blanc-Mathieu R."/>
            <person name="Krasovec M."/>
            <person name="Hebrard M."/>
            <person name="Yau S."/>
            <person name="Desgranges E."/>
            <person name="Martin J."/>
            <person name="Schackwitz W."/>
            <person name="Kuo A."/>
            <person name="Salin G."/>
            <person name="Donnadieu C."/>
            <person name="Desdevises Y."/>
            <person name="Sanchez-Ferandin S."/>
            <person name="Moreau H."/>
            <person name="Rivals E."/>
            <person name="Grigoriev I.V."/>
            <person name="Grimsley N."/>
            <person name="Eyre-Walker A."/>
            <person name="Piganeau G."/>
        </authorList>
    </citation>
    <scope>NUCLEOTIDE SEQUENCE [LARGE SCALE GENOMIC DNA]</scope>
    <source>
        <strain evidence="7">RCC 1115</strain>
    </source>
</reference>